<reference evidence="2" key="1">
    <citation type="journal article" date="2015" name="Nature">
        <title>Complex archaea that bridge the gap between prokaryotes and eukaryotes.</title>
        <authorList>
            <person name="Spang A."/>
            <person name="Saw J.H."/>
            <person name="Jorgensen S.L."/>
            <person name="Zaremba-Niedzwiedzka K."/>
            <person name="Martijn J."/>
            <person name="Lind A.E."/>
            <person name="van Eijk R."/>
            <person name="Schleper C."/>
            <person name="Guy L."/>
            <person name="Ettema T.J."/>
        </authorList>
    </citation>
    <scope>NUCLEOTIDE SEQUENCE</scope>
</reference>
<dbReference type="GO" id="GO:0046983">
    <property type="term" value="F:protein dimerization activity"/>
    <property type="evidence" value="ECO:0007669"/>
    <property type="project" value="InterPro"/>
</dbReference>
<dbReference type="InterPro" id="IPR010603">
    <property type="entry name" value="Znf_CppX_C4"/>
</dbReference>
<dbReference type="SMART" id="SM00994">
    <property type="entry name" value="zf-C4_ClpX"/>
    <property type="match status" value="1"/>
</dbReference>
<sequence>MTKEIGCSFCSLKQDKVEKLMQSHCGDVYICNTCIDVCYDVTHPRDFPSRNEDNVQIDIFEETVYRVIVQGQVDHDMSTEMYKWVKENLSSYISMNVDKRSFEFIFQNEGDAIAFKLRWL</sequence>
<dbReference type="GO" id="GO:0008270">
    <property type="term" value="F:zinc ion binding"/>
    <property type="evidence" value="ECO:0007669"/>
    <property type="project" value="InterPro"/>
</dbReference>
<dbReference type="InterPro" id="IPR059188">
    <property type="entry name" value="Znf_CLPX-like"/>
</dbReference>
<evidence type="ECO:0000259" key="1">
    <source>
        <dbReference type="PROSITE" id="PS51902"/>
    </source>
</evidence>
<dbReference type="SUPFAM" id="SSF57716">
    <property type="entry name" value="Glucocorticoid receptor-like (DNA-binding domain)"/>
    <property type="match status" value="1"/>
</dbReference>
<proteinExistence type="predicted"/>
<organism evidence="2">
    <name type="scientific">marine sediment metagenome</name>
    <dbReference type="NCBI Taxonomy" id="412755"/>
    <lineage>
        <taxon>unclassified sequences</taxon>
        <taxon>metagenomes</taxon>
        <taxon>ecological metagenomes</taxon>
    </lineage>
</organism>
<dbReference type="EMBL" id="LAZR01004395">
    <property type="protein sequence ID" value="KKN08991.1"/>
    <property type="molecule type" value="Genomic_DNA"/>
</dbReference>
<name>A0A0F9Q6Y6_9ZZZZ</name>
<accession>A0A0F9Q6Y6</accession>
<dbReference type="InterPro" id="IPR038366">
    <property type="entry name" value="Znf_CppX_C4_sf"/>
</dbReference>
<dbReference type="AlphaFoldDB" id="A0A0F9Q6Y6"/>
<dbReference type="Pfam" id="PF06689">
    <property type="entry name" value="zf-C4_ClpX"/>
    <property type="match status" value="1"/>
</dbReference>
<evidence type="ECO:0000313" key="2">
    <source>
        <dbReference type="EMBL" id="KKN08991.1"/>
    </source>
</evidence>
<gene>
    <name evidence="2" type="ORF">LCGC14_1051120</name>
</gene>
<dbReference type="PROSITE" id="PS51902">
    <property type="entry name" value="CLPX_ZB"/>
    <property type="match status" value="1"/>
</dbReference>
<protein>
    <recommendedName>
        <fullName evidence="1">ClpX-type ZB domain-containing protein</fullName>
    </recommendedName>
</protein>
<dbReference type="Gene3D" id="6.20.220.10">
    <property type="entry name" value="ClpX chaperone, C4-type zinc finger domain"/>
    <property type="match status" value="1"/>
</dbReference>
<comment type="caution">
    <text evidence="2">The sequence shown here is derived from an EMBL/GenBank/DDBJ whole genome shotgun (WGS) entry which is preliminary data.</text>
</comment>
<feature type="domain" description="ClpX-type ZB" evidence="1">
    <location>
        <begin position="1"/>
        <end position="50"/>
    </location>
</feature>